<evidence type="ECO:0008006" key="3">
    <source>
        <dbReference type="Google" id="ProtNLM"/>
    </source>
</evidence>
<accession>A0A699WV25</accession>
<proteinExistence type="predicted"/>
<comment type="caution">
    <text evidence="2">The sequence shown here is derived from an EMBL/GenBank/DDBJ whole genome shotgun (WGS) entry which is preliminary data.</text>
</comment>
<feature type="non-terminal residue" evidence="2">
    <location>
        <position position="1"/>
    </location>
</feature>
<feature type="region of interest" description="Disordered" evidence="1">
    <location>
        <begin position="40"/>
        <end position="60"/>
    </location>
</feature>
<organism evidence="2">
    <name type="scientific">Tanacetum cinerariifolium</name>
    <name type="common">Dalmatian daisy</name>
    <name type="synonym">Chrysanthemum cinerariifolium</name>
    <dbReference type="NCBI Taxonomy" id="118510"/>
    <lineage>
        <taxon>Eukaryota</taxon>
        <taxon>Viridiplantae</taxon>
        <taxon>Streptophyta</taxon>
        <taxon>Embryophyta</taxon>
        <taxon>Tracheophyta</taxon>
        <taxon>Spermatophyta</taxon>
        <taxon>Magnoliopsida</taxon>
        <taxon>eudicotyledons</taxon>
        <taxon>Gunneridae</taxon>
        <taxon>Pentapetalae</taxon>
        <taxon>asterids</taxon>
        <taxon>campanulids</taxon>
        <taxon>Asterales</taxon>
        <taxon>Asteraceae</taxon>
        <taxon>Asteroideae</taxon>
        <taxon>Anthemideae</taxon>
        <taxon>Anthemidinae</taxon>
        <taxon>Tanacetum</taxon>
    </lineage>
</organism>
<sequence>PVNSLFSNQFRRELIKLIIILRMKFVFLLYDNSSPRLPKEFNSENSNAEIESFSPSPILDEDSESFMKEIDLFLTPDDPMPPSIEDDEDSEGDILFERLLHDDPIPLPDT</sequence>
<evidence type="ECO:0000256" key="1">
    <source>
        <dbReference type="SAM" id="MobiDB-lite"/>
    </source>
</evidence>
<protein>
    <recommendedName>
        <fullName evidence="3">Reverse transcriptase domain-containing protein</fullName>
    </recommendedName>
</protein>
<dbReference type="EMBL" id="BKCJ011772296">
    <property type="protein sequence ID" value="GFD51612.1"/>
    <property type="molecule type" value="Genomic_DNA"/>
</dbReference>
<gene>
    <name evidence="2" type="ORF">Tci_923581</name>
</gene>
<evidence type="ECO:0000313" key="2">
    <source>
        <dbReference type="EMBL" id="GFD51612.1"/>
    </source>
</evidence>
<feature type="compositionally biased region" description="Polar residues" evidence="1">
    <location>
        <begin position="43"/>
        <end position="55"/>
    </location>
</feature>
<name>A0A699WV25_TANCI</name>
<dbReference type="AlphaFoldDB" id="A0A699WV25"/>
<reference evidence="2" key="1">
    <citation type="journal article" date="2019" name="Sci. Rep.">
        <title>Draft genome of Tanacetum cinerariifolium, the natural source of mosquito coil.</title>
        <authorList>
            <person name="Yamashiro T."/>
            <person name="Shiraishi A."/>
            <person name="Satake H."/>
            <person name="Nakayama K."/>
        </authorList>
    </citation>
    <scope>NUCLEOTIDE SEQUENCE</scope>
</reference>